<dbReference type="CDD" id="cd03257">
    <property type="entry name" value="ABC_NikE_OppD_transporters"/>
    <property type="match status" value="2"/>
</dbReference>
<feature type="domain" description="ABC transporter" evidence="5">
    <location>
        <begin position="4"/>
        <end position="248"/>
    </location>
</feature>
<dbReference type="Pfam" id="PF08352">
    <property type="entry name" value="oligo_HPY"/>
    <property type="match status" value="1"/>
</dbReference>
<evidence type="ECO:0000313" key="7">
    <source>
        <dbReference type="Proteomes" id="UP000323164"/>
    </source>
</evidence>
<evidence type="ECO:0000259" key="5">
    <source>
        <dbReference type="PROSITE" id="PS50893"/>
    </source>
</evidence>
<comment type="similarity">
    <text evidence="1">Belongs to the ABC transporter superfamily.</text>
</comment>
<dbReference type="InterPro" id="IPR013563">
    <property type="entry name" value="Oligopep_ABC_C"/>
</dbReference>
<feature type="domain" description="ABC transporter" evidence="5">
    <location>
        <begin position="270"/>
        <end position="515"/>
    </location>
</feature>
<dbReference type="SMART" id="SM00382">
    <property type="entry name" value="AAA"/>
    <property type="match status" value="2"/>
</dbReference>
<sequence>MNILSLRSLEVRDRQRTLLQLPSLDLHASRCTALVGESGSGKSLTVQALLGLLPIGLVATGYLVVDGNAIALGSPAHRALAGHGLAWVPQDPLASLHPLKRVGAQLAETLRAARGLAKAPAIDEARALLDRVQVPDSIAALRRFPHEFFGGQRQRIAIALALATRPRVLVADEPTAALDARIARDVLRLLDRLREDEGLAVLLVSHDLPLVAAHAEQVLVLRRGEVVEQGATADVLSRPAHAYTRELVASGIVHALDAPHAAGDDADIVLEARDLRLRYPGAPRDALDGVDLVLRRGEALAIVGESGSGKSSLGRVLLRLVRHARGEVRLHQDGRVVDLLRLPPRELRHLRRVLGIVFQDPYASLDPRMRVLDLVTEPLRIHGERDAAVLREKAGALMRQVGLDAAMLDRHPHAFSGGQRQRIAIARALAGDPVLLLCDEAVSALDAHHRRAILQLLTDLKRERGLSLLFITHDLAGAALLAERIAVMEHGRIVETGATREVLASPKHAHTRALLGLDEPLAVDQAP</sequence>
<name>A0A5D8YYR1_9GAMM</name>
<evidence type="ECO:0000256" key="4">
    <source>
        <dbReference type="ARBA" id="ARBA00022840"/>
    </source>
</evidence>
<keyword evidence="3" id="KW-0547">Nucleotide-binding</keyword>
<evidence type="ECO:0000256" key="2">
    <source>
        <dbReference type="ARBA" id="ARBA00022448"/>
    </source>
</evidence>
<dbReference type="EMBL" id="VTRV01000124">
    <property type="protein sequence ID" value="TZF87868.1"/>
    <property type="molecule type" value="Genomic_DNA"/>
</dbReference>
<dbReference type="OrthoDB" id="9784450at2"/>
<comment type="caution">
    <text evidence="6">The sequence shown here is derived from an EMBL/GenBank/DDBJ whole genome shotgun (WGS) entry which is preliminary data.</text>
</comment>
<evidence type="ECO:0000256" key="3">
    <source>
        <dbReference type="ARBA" id="ARBA00022741"/>
    </source>
</evidence>
<dbReference type="InterPro" id="IPR050319">
    <property type="entry name" value="ABC_transp_ATP-bind"/>
</dbReference>
<dbReference type="Pfam" id="PF00005">
    <property type="entry name" value="ABC_tran"/>
    <property type="match status" value="2"/>
</dbReference>
<dbReference type="InterPro" id="IPR017871">
    <property type="entry name" value="ABC_transporter-like_CS"/>
</dbReference>
<dbReference type="PANTHER" id="PTHR43776:SF7">
    <property type="entry name" value="D,D-DIPEPTIDE TRANSPORT ATP-BINDING PROTEIN DDPF-RELATED"/>
    <property type="match status" value="1"/>
</dbReference>
<accession>A0A5D8YYR1</accession>
<evidence type="ECO:0000256" key="1">
    <source>
        <dbReference type="ARBA" id="ARBA00005417"/>
    </source>
</evidence>
<dbReference type="GO" id="GO:0055085">
    <property type="term" value="P:transmembrane transport"/>
    <property type="evidence" value="ECO:0007669"/>
    <property type="project" value="UniProtKB-ARBA"/>
</dbReference>
<dbReference type="GO" id="GO:0005524">
    <property type="term" value="F:ATP binding"/>
    <property type="evidence" value="ECO:0007669"/>
    <property type="project" value="UniProtKB-KW"/>
</dbReference>
<keyword evidence="2" id="KW-0813">Transport</keyword>
<reference evidence="6 7" key="1">
    <citation type="submission" date="2019-08" db="EMBL/GenBank/DDBJ databases">
        <title>Draft genome sequence of Lysobacter sp. UKS-15.</title>
        <authorList>
            <person name="Im W.-T."/>
        </authorList>
    </citation>
    <scope>NUCLEOTIDE SEQUENCE [LARGE SCALE GENOMIC DNA]</scope>
    <source>
        <strain evidence="6 7">UKS-15</strain>
    </source>
</reference>
<dbReference type="AlphaFoldDB" id="A0A5D8YYR1"/>
<organism evidence="6 7">
    <name type="scientific">Cognatilysobacter lacus</name>
    <dbReference type="NCBI Taxonomy" id="1643323"/>
    <lineage>
        <taxon>Bacteria</taxon>
        <taxon>Pseudomonadati</taxon>
        <taxon>Pseudomonadota</taxon>
        <taxon>Gammaproteobacteria</taxon>
        <taxon>Lysobacterales</taxon>
        <taxon>Lysobacteraceae</taxon>
        <taxon>Cognatilysobacter</taxon>
    </lineage>
</organism>
<dbReference type="InterPro" id="IPR027417">
    <property type="entry name" value="P-loop_NTPase"/>
</dbReference>
<dbReference type="RefSeq" id="WP_149353318.1">
    <property type="nucleotide sequence ID" value="NZ_VTRV01000124.1"/>
</dbReference>
<keyword evidence="4 6" id="KW-0067">ATP-binding</keyword>
<evidence type="ECO:0000313" key="6">
    <source>
        <dbReference type="EMBL" id="TZF87868.1"/>
    </source>
</evidence>
<dbReference type="Gene3D" id="3.40.50.300">
    <property type="entry name" value="P-loop containing nucleotide triphosphate hydrolases"/>
    <property type="match status" value="2"/>
</dbReference>
<dbReference type="GO" id="GO:0015833">
    <property type="term" value="P:peptide transport"/>
    <property type="evidence" value="ECO:0007669"/>
    <property type="project" value="InterPro"/>
</dbReference>
<dbReference type="Proteomes" id="UP000323164">
    <property type="component" value="Unassembled WGS sequence"/>
</dbReference>
<keyword evidence="7" id="KW-1185">Reference proteome</keyword>
<protein>
    <submittedName>
        <fullName evidence="6">ABC transporter ATP-binding protein</fullName>
    </submittedName>
</protein>
<dbReference type="PROSITE" id="PS50893">
    <property type="entry name" value="ABC_TRANSPORTER_2"/>
    <property type="match status" value="2"/>
</dbReference>
<dbReference type="InterPro" id="IPR003439">
    <property type="entry name" value="ABC_transporter-like_ATP-bd"/>
</dbReference>
<proteinExistence type="inferred from homology"/>
<dbReference type="SUPFAM" id="SSF52540">
    <property type="entry name" value="P-loop containing nucleoside triphosphate hydrolases"/>
    <property type="match status" value="2"/>
</dbReference>
<dbReference type="InterPro" id="IPR003593">
    <property type="entry name" value="AAA+_ATPase"/>
</dbReference>
<gene>
    <name evidence="6" type="ORF">FW784_10630</name>
</gene>
<dbReference type="PROSITE" id="PS00211">
    <property type="entry name" value="ABC_TRANSPORTER_1"/>
    <property type="match status" value="1"/>
</dbReference>
<dbReference type="GO" id="GO:0016887">
    <property type="term" value="F:ATP hydrolysis activity"/>
    <property type="evidence" value="ECO:0007669"/>
    <property type="project" value="InterPro"/>
</dbReference>
<dbReference type="PANTHER" id="PTHR43776">
    <property type="entry name" value="TRANSPORT ATP-BINDING PROTEIN"/>
    <property type="match status" value="1"/>
</dbReference>